<dbReference type="EMBL" id="CM046508">
    <property type="protein sequence ID" value="KAI8665849.1"/>
    <property type="molecule type" value="Genomic_DNA"/>
</dbReference>
<evidence type="ECO:0000313" key="1">
    <source>
        <dbReference type="EMBL" id="KAI8665849.1"/>
    </source>
</evidence>
<sequence length="276" mass="31073">MIEIETNGETENAFGNPDLLQEMASRWDARQQAVQAKRQLDETLGPLPTNVAFACMDPEHGRYPKQPYVETADGEFTIDPEYARFDPPGTIKKGNSSMAENWNRYAGAGCERAKWGYTLDDKERKIWKKYAGNPSITPSTSLPGNNKLSKQKGPSDGTWAHWTLLQVVYRQKEMMGKSVAITAQKRYPRADLTKWPLNTNGPTTDSDFLEIWDAETASLIPLLSRSRRRARRRKKASKQTGKKDANAHRSMEVGTELLDDLRNTVAGATAEKLLVR</sequence>
<protein>
    <submittedName>
        <fullName evidence="1">Uncharacterized protein</fullName>
    </submittedName>
</protein>
<accession>A0ACC0QRT8</accession>
<evidence type="ECO:0000313" key="2">
    <source>
        <dbReference type="Proteomes" id="UP001065298"/>
    </source>
</evidence>
<name>A0ACC0QRT8_9HYPO</name>
<proteinExistence type="predicted"/>
<keyword evidence="2" id="KW-1185">Reference proteome</keyword>
<reference evidence="1" key="1">
    <citation type="submission" date="2022-06" db="EMBL/GenBank/DDBJ databases">
        <title>Fusarium solani species complex genomes reveal bases of compartmentalisation and animal pathogenesis.</title>
        <authorList>
            <person name="Tsai I.J."/>
        </authorList>
    </citation>
    <scope>NUCLEOTIDE SEQUENCE</scope>
    <source>
        <strain evidence="1">Fu6.1</strain>
    </source>
</reference>
<comment type="caution">
    <text evidence="1">The sequence shown here is derived from an EMBL/GenBank/DDBJ whole genome shotgun (WGS) entry which is preliminary data.</text>
</comment>
<dbReference type="Proteomes" id="UP001065298">
    <property type="component" value="Chromosome 6"/>
</dbReference>
<gene>
    <name evidence="1" type="ORF">NCS57_00807600</name>
</gene>
<organism evidence="1 2">
    <name type="scientific">Fusarium keratoplasticum</name>
    <dbReference type="NCBI Taxonomy" id="1328300"/>
    <lineage>
        <taxon>Eukaryota</taxon>
        <taxon>Fungi</taxon>
        <taxon>Dikarya</taxon>
        <taxon>Ascomycota</taxon>
        <taxon>Pezizomycotina</taxon>
        <taxon>Sordariomycetes</taxon>
        <taxon>Hypocreomycetidae</taxon>
        <taxon>Hypocreales</taxon>
        <taxon>Nectriaceae</taxon>
        <taxon>Fusarium</taxon>
        <taxon>Fusarium solani species complex</taxon>
    </lineage>
</organism>